<feature type="region of interest" description="Disordered" evidence="1">
    <location>
        <begin position="42"/>
        <end position="92"/>
    </location>
</feature>
<reference evidence="2" key="1">
    <citation type="submission" date="2025-08" db="UniProtKB">
        <authorList>
            <consortium name="Ensembl"/>
        </authorList>
    </citation>
    <scope>IDENTIFICATION</scope>
</reference>
<evidence type="ECO:0000256" key="1">
    <source>
        <dbReference type="SAM" id="MobiDB-lite"/>
    </source>
</evidence>
<protein>
    <submittedName>
        <fullName evidence="2">Uncharacterized protein</fullName>
    </submittedName>
</protein>
<evidence type="ECO:0000313" key="3">
    <source>
        <dbReference type="Proteomes" id="UP000694406"/>
    </source>
</evidence>
<sequence>AFSIFKISEILPVPRVSAMGAAVPGPAQEEQLLGTAFSRHVNTKPFVPKPPRQPALLPSPSPPAGPLPPPSLTYRASAESSQEDLPSCEGSSIGIGMEISELVVENGKTGMSPEESWDHKEEIFESKLASGPSGDAGPIEEGTQEMMEEEEEMPKPKSMERPPSGSFKKRLENPLSEMVLGFLLEQEAGLEDLQGPFQICYSIILKTLLRDENEVQMLQLQKKVRNFHVLE</sequence>
<feature type="compositionally biased region" description="Pro residues" evidence="1">
    <location>
        <begin position="47"/>
        <end position="71"/>
    </location>
</feature>
<dbReference type="AlphaFoldDB" id="A0A8C5SS16"/>
<evidence type="ECO:0000313" key="2">
    <source>
        <dbReference type="Ensembl" id="ENSLLTP00000022578.1"/>
    </source>
</evidence>
<dbReference type="Proteomes" id="UP000694406">
    <property type="component" value="Unplaced"/>
</dbReference>
<keyword evidence="3" id="KW-1185">Reference proteome</keyword>
<dbReference type="Ensembl" id="ENSLLTT00000023417.1">
    <property type="protein sequence ID" value="ENSLLTP00000022578.1"/>
    <property type="gene ID" value="ENSLLTG00000016783.1"/>
</dbReference>
<organism evidence="2 3">
    <name type="scientific">Laticauda laticaudata</name>
    <name type="common">Blue-ringed sea krait</name>
    <name type="synonym">Blue-lipped sea krait</name>
    <dbReference type="NCBI Taxonomy" id="8630"/>
    <lineage>
        <taxon>Eukaryota</taxon>
        <taxon>Metazoa</taxon>
        <taxon>Chordata</taxon>
        <taxon>Craniata</taxon>
        <taxon>Vertebrata</taxon>
        <taxon>Euteleostomi</taxon>
        <taxon>Lepidosauria</taxon>
        <taxon>Squamata</taxon>
        <taxon>Bifurcata</taxon>
        <taxon>Unidentata</taxon>
        <taxon>Episquamata</taxon>
        <taxon>Toxicofera</taxon>
        <taxon>Serpentes</taxon>
        <taxon>Colubroidea</taxon>
        <taxon>Elapidae</taxon>
        <taxon>Laticaudinae</taxon>
        <taxon>Laticauda</taxon>
    </lineage>
</organism>
<name>A0A8C5SS16_LATLA</name>
<reference evidence="2" key="2">
    <citation type="submission" date="2025-09" db="UniProtKB">
        <authorList>
            <consortium name="Ensembl"/>
        </authorList>
    </citation>
    <scope>IDENTIFICATION</scope>
</reference>
<proteinExistence type="predicted"/>
<feature type="region of interest" description="Disordered" evidence="1">
    <location>
        <begin position="147"/>
        <end position="166"/>
    </location>
</feature>
<accession>A0A8C5SS16</accession>